<protein>
    <submittedName>
        <fullName evidence="2">Uncharacterized protein</fullName>
    </submittedName>
</protein>
<feature type="transmembrane region" description="Helical" evidence="1">
    <location>
        <begin position="35"/>
        <end position="53"/>
    </location>
</feature>
<dbReference type="InterPro" id="IPR037034">
    <property type="entry name" value="RNA_pol_Rpb2_2_sf"/>
</dbReference>
<organism evidence="2 3">
    <name type="scientific">Papaver somniferum</name>
    <name type="common">Opium poppy</name>
    <dbReference type="NCBI Taxonomy" id="3469"/>
    <lineage>
        <taxon>Eukaryota</taxon>
        <taxon>Viridiplantae</taxon>
        <taxon>Streptophyta</taxon>
        <taxon>Embryophyta</taxon>
        <taxon>Tracheophyta</taxon>
        <taxon>Spermatophyta</taxon>
        <taxon>Magnoliopsida</taxon>
        <taxon>Ranunculales</taxon>
        <taxon>Papaveraceae</taxon>
        <taxon>Papaveroideae</taxon>
        <taxon>Papaver</taxon>
    </lineage>
</organism>
<keyword evidence="1" id="KW-0472">Membrane</keyword>
<dbReference type="GO" id="GO:0003677">
    <property type="term" value="F:DNA binding"/>
    <property type="evidence" value="ECO:0007669"/>
    <property type="project" value="InterPro"/>
</dbReference>
<dbReference type="GO" id="GO:0006351">
    <property type="term" value="P:DNA-templated transcription"/>
    <property type="evidence" value="ECO:0007669"/>
    <property type="project" value="InterPro"/>
</dbReference>
<keyword evidence="1" id="KW-1133">Transmembrane helix</keyword>
<dbReference type="GO" id="GO:0003899">
    <property type="term" value="F:DNA-directed RNA polymerase activity"/>
    <property type="evidence" value="ECO:0007669"/>
    <property type="project" value="InterPro"/>
</dbReference>
<keyword evidence="3" id="KW-1185">Reference proteome</keyword>
<evidence type="ECO:0000313" key="3">
    <source>
        <dbReference type="Proteomes" id="UP000316621"/>
    </source>
</evidence>
<dbReference type="STRING" id="3469.A0A4Y7KQK3"/>
<proteinExistence type="predicted"/>
<dbReference type="EMBL" id="CM010722">
    <property type="protein sequence ID" value="RZC74229.1"/>
    <property type="molecule type" value="Genomic_DNA"/>
</dbReference>
<sequence>MLSSFYRKETVTDKNVFSKIMTSTLSLYSTGSDSFSLMLMEVLTYKVAFFYLLKVALYYIGKRGSIVDVAEEKRIKCAKEILKKEMLSRLGKLSISCMFC</sequence>
<accession>A0A4Y7KQK3</accession>
<dbReference type="AlphaFoldDB" id="A0A4Y7KQK3"/>
<evidence type="ECO:0000313" key="2">
    <source>
        <dbReference type="EMBL" id="RZC74229.1"/>
    </source>
</evidence>
<dbReference type="Gramene" id="RZC74229">
    <property type="protein sequence ID" value="RZC74229"/>
    <property type="gene ID" value="C5167_049704"/>
</dbReference>
<name>A0A4Y7KQK3_PAPSO</name>
<gene>
    <name evidence="2" type="ORF">C5167_049704</name>
</gene>
<dbReference type="Gene3D" id="3.90.1110.10">
    <property type="entry name" value="RNA polymerase Rpb2, domain 2"/>
    <property type="match status" value="1"/>
</dbReference>
<evidence type="ECO:0000256" key="1">
    <source>
        <dbReference type="SAM" id="Phobius"/>
    </source>
</evidence>
<dbReference type="Proteomes" id="UP000316621">
    <property type="component" value="Chromosome 8"/>
</dbReference>
<reference evidence="2 3" key="1">
    <citation type="journal article" date="2018" name="Science">
        <title>The opium poppy genome and morphinan production.</title>
        <authorList>
            <person name="Guo L."/>
            <person name="Winzer T."/>
            <person name="Yang X."/>
            <person name="Li Y."/>
            <person name="Ning Z."/>
            <person name="He Z."/>
            <person name="Teodor R."/>
            <person name="Lu Y."/>
            <person name="Bowser T.A."/>
            <person name="Graham I.A."/>
            <person name="Ye K."/>
        </authorList>
    </citation>
    <scope>NUCLEOTIDE SEQUENCE [LARGE SCALE GENOMIC DNA]</scope>
    <source>
        <strain evidence="3">cv. HN1</strain>
        <tissue evidence="2">Leaves</tissue>
    </source>
</reference>
<keyword evidence="1" id="KW-0812">Transmembrane</keyword>